<evidence type="ECO:0000256" key="8">
    <source>
        <dbReference type="RuleBase" id="RU079119"/>
    </source>
</evidence>
<evidence type="ECO:0000259" key="9">
    <source>
        <dbReference type="Pfam" id="PF01529"/>
    </source>
</evidence>
<evidence type="ECO:0000256" key="7">
    <source>
        <dbReference type="ARBA" id="ARBA00023315"/>
    </source>
</evidence>
<protein>
    <recommendedName>
        <fullName evidence="8">S-acyltransferase</fullName>
        <ecNumber evidence="8">2.3.1.225</ecNumber>
    </recommendedName>
    <alternativeName>
        <fullName evidence="8">Palmitoyltransferase</fullName>
    </alternativeName>
</protein>
<sequence length="357" mass="40248">MVRIVPWWQLQWPNHMQPINGLSDPCPGHRFAHLCSKKIEQLLPRQFPPRGRLGESASPNKQALESSARSTESMKYHRFLSIPVLVVLATVGSIYYVTVFIFLEDWLGLQSSAGSLNALIFTFLASLCFVSFFACVLTDPGGVPSSYVPDVEDHATSDQQPIKTGIQRKRCDKCSVYKPPRTHHCRSCRRCILRMDHHFIWINNCVGLRNYKAFFVLVAYTTMASIYSSVAVLFARNGIHGKPTKPFFLNSFTLLFGLQSMILSGVVVVGLSMTLGTLFCWHVYLVVHNMTTIEHYEAIRAAWLAKKSGQSYHHPFDVGAYKNLTLVLGPNMLKWLCPTAVSHIKDGITFPTAHFPR</sequence>
<evidence type="ECO:0000256" key="6">
    <source>
        <dbReference type="ARBA" id="ARBA00023136"/>
    </source>
</evidence>
<evidence type="ECO:0000313" key="10">
    <source>
        <dbReference type="EMBL" id="CAH2050877.1"/>
    </source>
</evidence>
<dbReference type="InterPro" id="IPR001594">
    <property type="entry name" value="Palmitoyltrfase_DHHC"/>
</dbReference>
<dbReference type="AlphaFoldDB" id="A0AAU9RUI4"/>
<evidence type="ECO:0000313" key="11">
    <source>
        <dbReference type="Proteomes" id="UP000836841"/>
    </source>
</evidence>
<keyword evidence="5 8" id="KW-1133">Transmembrane helix</keyword>
<keyword evidence="11" id="KW-1185">Reference proteome</keyword>
<comment type="similarity">
    <text evidence="2 8">Belongs to the DHHC palmitoyltransferase family.</text>
</comment>
<comment type="domain">
    <text evidence="8">The DHHC domain is required for palmitoyltransferase activity.</text>
</comment>
<feature type="transmembrane region" description="Helical" evidence="8">
    <location>
        <begin position="254"/>
        <end position="287"/>
    </location>
</feature>
<evidence type="ECO:0000256" key="1">
    <source>
        <dbReference type="ARBA" id="ARBA00004127"/>
    </source>
</evidence>
<feature type="domain" description="Palmitoyltransferase DHHC" evidence="9">
    <location>
        <begin position="167"/>
        <end position="297"/>
    </location>
</feature>
<feature type="transmembrane region" description="Helical" evidence="8">
    <location>
        <begin position="213"/>
        <end position="234"/>
    </location>
</feature>
<dbReference type="GO" id="GO:0019706">
    <property type="term" value="F:protein-cysteine S-palmitoyltransferase activity"/>
    <property type="evidence" value="ECO:0007669"/>
    <property type="project" value="UniProtKB-EC"/>
</dbReference>
<dbReference type="Proteomes" id="UP000836841">
    <property type="component" value="Unassembled WGS sequence"/>
</dbReference>
<gene>
    <name evidence="10" type="ORF">TAV2_LOCUS8650</name>
</gene>
<comment type="catalytic activity">
    <reaction evidence="8">
        <text>L-cysteinyl-[protein] + hexadecanoyl-CoA = S-hexadecanoyl-L-cysteinyl-[protein] + CoA</text>
        <dbReference type="Rhea" id="RHEA:36683"/>
        <dbReference type="Rhea" id="RHEA-COMP:10131"/>
        <dbReference type="Rhea" id="RHEA-COMP:11032"/>
        <dbReference type="ChEBI" id="CHEBI:29950"/>
        <dbReference type="ChEBI" id="CHEBI:57287"/>
        <dbReference type="ChEBI" id="CHEBI:57379"/>
        <dbReference type="ChEBI" id="CHEBI:74151"/>
        <dbReference type="EC" id="2.3.1.225"/>
    </reaction>
</comment>
<name>A0AAU9RUI4_THLAR</name>
<evidence type="ECO:0000256" key="3">
    <source>
        <dbReference type="ARBA" id="ARBA00022679"/>
    </source>
</evidence>
<feature type="transmembrane region" description="Helical" evidence="8">
    <location>
        <begin position="79"/>
        <end position="103"/>
    </location>
</feature>
<dbReference type="EC" id="2.3.1.225" evidence="8"/>
<reference evidence="10 11" key="1">
    <citation type="submission" date="2022-03" db="EMBL/GenBank/DDBJ databases">
        <authorList>
            <person name="Nunn A."/>
            <person name="Chopra R."/>
            <person name="Nunn A."/>
            <person name="Contreras Garrido A."/>
        </authorList>
    </citation>
    <scope>NUCLEOTIDE SEQUENCE [LARGE SCALE GENOMIC DNA]</scope>
</reference>
<feature type="transmembrane region" description="Helical" evidence="8">
    <location>
        <begin position="115"/>
        <end position="137"/>
    </location>
</feature>
<dbReference type="Pfam" id="PF01529">
    <property type="entry name" value="DHHC"/>
    <property type="match status" value="1"/>
</dbReference>
<proteinExistence type="inferred from homology"/>
<evidence type="ECO:0000256" key="4">
    <source>
        <dbReference type="ARBA" id="ARBA00022692"/>
    </source>
</evidence>
<dbReference type="InterPro" id="IPR039859">
    <property type="entry name" value="PFA4/ZDH16/20/ERF2-like"/>
</dbReference>
<keyword evidence="3 8" id="KW-0808">Transferase</keyword>
<dbReference type="EMBL" id="CAJVSB020000441">
    <property type="protein sequence ID" value="CAH2050877.1"/>
    <property type="molecule type" value="Genomic_DNA"/>
</dbReference>
<organism evidence="10 11">
    <name type="scientific">Thlaspi arvense</name>
    <name type="common">Field penny-cress</name>
    <dbReference type="NCBI Taxonomy" id="13288"/>
    <lineage>
        <taxon>Eukaryota</taxon>
        <taxon>Viridiplantae</taxon>
        <taxon>Streptophyta</taxon>
        <taxon>Embryophyta</taxon>
        <taxon>Tracheophyta</taxon>
        <taxon>Spermatophyta</taxon>
        <taxon>Magnoliopsida</taxon>
        <taxon>eudicotyledons</taxon>
        <taxon>Gunneridae</taxon>
        <taxon>Pentapetalae</taxon>
        <taxon>rosids</taxon>
        <taxon>malvids</taxon>
        <taxon>Brassicales</taxon>
        <taxon>Brassicaceae</taxon>
        <taxon>Thlaspideae</taxon>
        <taxon>Thlaspi</taxon>
    </lineage>
</organism>
<keyword evidence="6 8" id="KW-0472">Membrane</keyword>
<accession>A0AAU9RUI4</accession>
<dbReference type="GO" id="GO:0012505">
    <property type="term" value="C:endomembrane system"/>
    <property type="evidence" value="ECO:0007669"/>
    <property type="project" value="UniProtKB-SubCell"/>
</dbReference>
<evidence type="ECO:0000256" key="2">
    <source>
        <dbReference type="ARBA" id="ARBA00008574"/>
    </source>
</evidence>
<evidence type="ECO:0000256" key="5">
    <source>
        <dbReference type="ARBA" id="ARBA00022989"/>
    </source>
</evidence>
<dbReference type="PANTHER" id="PTHR12246">
    <property type="entry name" value="PALMITOYLTRANSFERASE ZDHHC16"/>
    <property type="match status" value="1"/>
</dbReference>
<comment type="subcellular location">
    <subcellularLocation>
        <location evidence="1">Endomembrane system</location>
        <topology evidence="1">Multi-pass membrane protein</topology>
    </subcellularLocation>
</comment>
<keyword evidence="7 8" id="KW-0012">Acyltransferase</keyword>
<comment type="caution">
    <text evidence="10">The sequence shown here is derived from an EMBL/GenBank/DDBJ whole genome shotgun (WGS) entry which is preliminary data.</text>
</comment>
<dbReference type="PROSITE" id="PS50216">
    <property type="entry name" value="DHHC"/>
    <property type="match status" value="1"/>
</dbReference>
<keyword evidence="4 8" id="KW-0812">Transmembrane</keyword>